<protein>
    <recommendedName>
        <fullName evidence="2">Potassium channel tetramerisation-type BTB domain-containing protein</fullName>
    </recommendedName>
</protein>
<name>W7A486_9APIC</name>
<dbReference type="Pfam" id="PF02214">
    <property type="entry name" value="BTB_2"/>
    <property type="match status" value="1"/>
</dbReference>
<dbReference type="PANTHER" id="PTHR14499">
    <property type="entry name" value="POTASSIUM CHANNEL TETRAMERIZATION DOMAIN-CONTAINING"/>
    <property type="match status" value="1"/>
</dbReference>
<proteinExistence type="predicted"/>
<evidence type="ECO:0000313" key="3">
    <source>
        <dbReference type="EMBL" id="EUD66098.1"/>
    </source>
</evidence>
<feature type="compositionally biased region" description="Polar residues" evidence="1">
    <location>
        <begin position="262"/>
        <end position="272"/>
    </location>
</feature>
<feature type="domain" description="Potassium channel tetramerisation-type BTB" evidence="2">
    <location>
        <begin position="10"/>
        <end position="102"/>
    </location>
</feature>
<dbReference type="SUPFAM" id="SSF54695">
    <property type="entry name" value="POZ domain"/>
    <property type="match status" value="1"/>
</dbReference>
<gene>
    <name evidence="3" type="ORF">C922_03568</name>
</gene>
<dbReference type="PANTHER" id="PTHR14499:SF136">
    <property type="entry name" value="GH08630P"/>
    <property type="match status" value="1"/>
</dbReference>
<keyword evidence="4" id="KW-1185">Reference proteome</keyword>
<organism evidence="3 4">
    <name type="scientific">Plasmodium inui San Antonio 1</name>
    <dbReference type="NCBI Taxonomy" id="1237626"/>
    <lineage>
        <taxon>Eukaryota</taxon>
        <taxon>Sar</taxon>
        <taxon>Alveolata</taxon>
        <taxon>Apicomplexa</taxon>
        <taxon>Aconoidasida</taxon>
        <taxon>Haemosporida</taxon>
        <taxon>Plasmodiidae</taxon>
        <taxon>Plasmodium</taxon>
        <taxon>Plasmodium (Plasmodium)</taxon>
    </lineage>
</organism>
<dbReference type="EMBL" id="KI965474">
    <property type="protein sequence ID" value="EUD66098.1"/>
    <property type="molecule type" value="Genomic_DNA"/>
</dbReference>
<accession>W7A486</accession>
<dbReference type="CDD" id="cd18316">
    <property type="entry name" value="BTB_POZ_KCTD-like"/>
    <property type="match status" value="1"/>
</dbReference>
<evidence type="ECO:0000259" key="2">
    <source>
        <dbReference type="Pfam" id="PF02214"/>
    </source>
</evidence>
<evidence type="ECO:0000256" key="1">
    <source>
        <dbReference type="SAM" id="MobiDB-lite"/>
    </source>
</evidence>
<dbReference type="GO" id="GO:0051260">
    <property type="term" value="P:protein homooligomerization"/>
    <property type="evidence" value="ECO:0007669"/>
    <property type="project" value="InterPro"/>
</dbReference>
<sequence length="458" mass="52084">MDPIGGDNIISINVGGKIYMTTLNLICRYRDSRLCEIVLEKLKAVPDLDTHHNRKEIFIDRNGSRFEYILDFLRDGVLICENDINVLTRILIEAVYFKLFSLIKILKKKIELLYSNMGSNVNKNIFKSIIGTLEEKKKKKIKSKEKNKSISMKLNKFPAHIKKHNEMECCTVKKKKKIQNVHFLNKINLLSELNDENESSTKEEVNLKGYTLLSSAPLDSYKEGKQIVSAKDQEDKLKNDEHFECNNDLELNSRDNLPKNIPPNTYTPPTHTKTVDYNLTNNFINEEDKLKSKNNANCSTRINCLVKNIEQKGYPPNPLSLNGHLKNGDSRAVSFSESTSIFIYGKKGEEVHNGANDAMDTSTESLNNSFPPSNIGGVNYSGYSSLANYATCANYANTRSDTDTASYKYNNYTYNNVNNHREKILVYSEIDDIEETSPFPILSNVNLGEQIFSTTVDF</sequence>
<dbReference type="OrthoDB" id="2414723at2759"/>
<dbReference type="Proteomes" id="UP000030640">
    <property type="component" value="Unassembled WGS sequence"/>
</dbReference>
<feature type="region of interest" description="Disordered" evidence="1">
    <location>
        <begin position="250"/>
        <end position="272"/>
    </location>
</feature>
<dbReference type="Gene3D" id="3.30.710.10">
    <property type="entry name" value="Potassium Channel Kv1.1, Chain A"/>
    <property type="match status" value="1"/>
</dbReference>
<dbReference type="RefSeq" id="XP_008817382.1">
    <property type="nucleotide sequence ID" value="XM_008819160.1"/>
</dbReference>
<dbReference type="AlphaFoldDB" id="W7A486"/>
<dbReference type="VEuPathDB" id="PlasmoDB:C922_03568"/>
<dbReference type="InterPro" id="IPR011333">
    <property type="entry name" value="SKP1/BTB/POZ_sf"/>
</dbReference>
<dbReference type="GeneID" id="20038842"/>
<reference evidence="3 4" key="1">
    <citation type="submission" date="2013-02" db="EMBL/GenBank/DDBJ databases">
        <title>The Genome Sequence of Plasmodium inui San Antonio 1.</title>
        <authorList>
            <consortium name="The Broad Institute Genome Sequencing Platform"/>
            <consortium name="The Broad Institute Genome Sequencing Center for Infectious Disease"/>
            <person name="Neafsey D."/>
            <person name="Cheeseman I."/>
            <person name="Volkman S."/>
            <person name="Adams J."/>
            <person name="Walker B."/>
            <person name="Young S.K."/>
            <person name="Zeng Q."/>
            <person name="Gargeya S."/>
            <person name="Fitzgerald M."/>
            <person name="Haas B."/>
            <person name="Abouelleil A."/>
            <person name="Alvarado L."/>
            <person name="Arachchi H.M."/>
            <person name="Berlin A.M."/>
            <person name="Chapman S.B."/>
            <person name="Dewar J."/>
            <person name="Goldberg J."/>
            <person name="Griggs A."/>
            <person name="Gujja S."/>
            <person name="Hansen M."/>
            <person name="Howarth C."/>
            <person name="Imamovic A."/>
            <person name="Larimer J."/>
            <person name="McCowan C."/>
            <person name="Murphy C."/>
            <person name="Neiman D."/>
            <person name="Pearson M."/>
            <person name="Priest M."/>
            <person name="Roberts A."/>
            <person name="Saif S."/>
            <person name="Shea T."/>
            <person name="Sisk P."/>
            <person name="Sykes S."/>
            <person name="Wortman J."/>
            <person name="Nusbaum C."/>
            <person name="Birren B."/>
        </authorList>
    </citation>
    <scope>NUCLEOTIDE SEQUENCE [LARGE SCALE GENOMIC DNA]</scope>
    <source>
        <strain evidence="3 4">San Antonio 1</strain>
    </source>
</reference>
<dbReference type="InterPro" id="IPR003131">
    <property type="entry name" value="T1-type_BTB"/>
</dbReference>
<evidence type="ECO:0000313" key="4">
    <source>
        <dbReference type="Proteomes" id="UP000030640"/>
    </source>
</evidence>